<evidence type="ECO:0000259" key="7">
    <source>
        <dbReference type="Pfam" id="PF07980"/>
    </source>
</evidence>
<dbReference type="InterPro" id="IPR033985">
    <property type="entry name" value="SusD-like_N"/>
</dbReference>
<dbReference type="InterPro" id="IPR011990">
    <property type="entry name" value="TPR-like_helical_dom_sf"/>
</dbReference>
<dbReference type="GO" id="GO:0009279">
    <property type="term" value="C:cell outer membrane"/>
    <property type="evidence" value="ECO:0007669"/>
    <property type="project" value="UniProtKB-SubCell"/>
</dbReference>
<comment type="caution">
    <text evidence="9">The sequence shown here is derived from an EMBL/GenBank/DDBJ whole genome shotgun (WGS) entry which is preliminary data.</text>
</comment>
<keyword evidence="3 6" id="KW-0732">Signal</keyword>
<dbReference type="AlphaFoldDB" id="A0A1H2W973"/>
<dbReference type="OrthoDB" id="1100079at2"/>
<dbReference type="InterPro" id="IPR012944">
    <property type="entry name" value="SusD_RagB_dom"/>
</dbReference>
<dbReference type="RefSeq" id="WP_016420654.1">
    <property type="nucleotide sequence ID" value="NZ_FNND01000004.1"/>
</dbReference>
<keyword evidence="10" id="KW-1185">Reference proteome</keyword>
<evidence type="ECO:0000313" key="10">
    <source>
        <dbReference type="Proteomes" id="UP000182771"/>
    </source>
</evidence>
<dbReference type="PROSITE" id="PS51257">
    <property type="entry name" value="PROKAR_LIPOPROTEIN"/>
    <property type="match status" value="1"/>
</dbReference>
<evidence type="ECO:0000313" key="9">
    <source>
        <dbReference type="EMBL" id="SDW76824.1"/>
    </source>
</evidence>
<dbReference type="Pfam" id="PF14322">
    <property type="entry name" value="SusD-like_3"/>
    <property type="match status" value="1"/>
</dbReference>
<organism evidence="9 10">
    <name type="scientific">Capnocytophaga granulosa</name>
    <dbReference type="NCBI Taxonomy" id="45242"/>
    <lineage>
        <taxon>Bacteria</taxon>
        <taxon>Pseudomonadati</taxon>
        <taxon>Bacteroidota</taxon>
        <taxon>Flavobacteriia</taxon>
        <taxon>Flavobacteriales</taxon>
        <taxon>Flavobacteriaceae</taxon>
        <taxon>Capnocytophaga</taxon>
    </lineage>
</organism>
<dbReference type="SUPFAM" id="SSF48452">
    <property type="entry name" value="TPR-like"/>
    <property type="match status" value="1"/>
</dbReference>
<evidence type="ECO:0000256" key="3">
    <source>
        <dbReference type="ARBA" id="ARBA00022729"/>
    </source>
</evidence>
<evidence type="ECO:0000256" key="5">
    <source>
        <dbReference type="ARBA" id="ARBA00023237"/>
    </source>
</evidence>
<evidence type="ECO:0000256" key="1">
    <source>
        <dbReference type="ARBA" id="ARBA00004442"/>
    </source>
</evidence>
<comment type="similarity">
    <text evidence="2">Belongs to the SusD family.</text>
</comment>
<dbReference type="Pfam" id="PF07980">
    <property type="entry name" value="SusD_RagB"/>
    <property type="match status" value="1"/>
</dbReference>
<evidence type="ECO:0000256" key="2">
    <source>
        <dbReference type="ARBA" id="ARBA00006275"/>
    </source>
</evidence>
<evidence type="ECO:0000256" key="4">
    <source>
        <dbReference type="ARBA" id="ARBA00023136"/>
    </source>
</evidence>
<reference evidence="9 10" key="1">
    <citation type="submission" date="2016-10" db="EMBL/GenBank/DDBJ databases">
        <authorList>
            <person name="Varghese N."/>
            <person name="Submissions S."/>
        </authorList>
    </citation>
    <scope>NUCLEOTIDE SEQUENCE [LARGE SCALE GENOMIC DNA]</scope>
    <source>
        <strain evidence="9 10">DSM 11449</strain>
    </source>
</reference>
<keyword evidence="5" id="KW-0998">Cell outer membrane</keyword>
<dbReference type="Proteomes" id="UP000182771">
    <property type="component" value="Unassembled WGS sequence"/>
</dbReference>
<evidence type="ECO:0000259" key="8">
    <source>
        <dbReference type="Pfam" id="PF14322"/>
    </source>
</evidence>
<dbReference type="EMBL" id="FNND01000004">
    <property type="protein sequence ID" value="SDW76824.1"/>
    <property type="molecule type" value="Genomic_DNA"/>
</dbReference>
<protein>
    <submittedName>
        <fullName evidence="9">Starch-binding associating with outer membrane</fullName>
    </submittedName>
</protein>
<dbReference type="GeneID" id="85017472"/>
<gene>
    <name evidence="9" type="ORF">SAMN05444420_1047</name>
</gene>
<sequence length="501" mass="57505">MKKEIKKIASMALLSVLFVGCAKDFFDPEVNEYLTDQRKKELQGNAKNKKQLLEIELRGIYNNNAATQNSNHDGFGLKAVDAGFDHTGLDLVQASRSWFIFDYNFDNKKANFRRPAFVWNFLYKQISSINTVLADYFPTAPDTNTEQEVYQKYAELKTMRAIFYYYLVNTFAKTYVGNQGSLGVPLMLNPGDDKLPRATVQQVYDQMIADLTVVDDARFQITPDNKADADKAVGAAYLAKIYACQGNWTEVQRYALIATEGPTPSLTSSADVQAGKWDISMNSWLWGFDITQETRTYWNSFYAHMDNSIPSSYAGGGAFKLIYSNLYAKIGDQDVRKKLYINETLFPDIAAKYRAMNPHLPKYANVKYVTNTDFTSDYCYLRREDPYLLYIEALVENNLLDEAKGALEYLVKDNRDDAAYDLSALTTQEQLRQEVRLQRRIELWGEGTSFFDWKRWKTGINRYEAGSNHLLKVEVPAESEKWIYQIPKAEMESNPNMIQNE</sequence>
<name>A0A1H2W973_9FLAO</name>
<evidence type="ECO:0000256" key="6">
    <source>
        <dbReference type="SAM" id="SignalP"/>
    </source>
</evidence>
<keyword evidence="4" id="KW-0472">Membrane</keyword>
<feature type="domain" description="RagB/SusD" evidence="7">
    <location>
        <begin position="289"/>
        <end position="500"/>
    </location>
</feature>
<dbReference type="Gene3D" id="1.25.40.390">
    <property type="match status" value="1"/>
</dbReference>
<accession>A0A1H2W973</accession>
<comment type="subcellular location">
    <subcellularLocation>
        <location evidence="1">Cell outer membrane</location>
    </subcellularLocation>
</comment>
<feature type="signal peptide" evidence="6">
    <location>
        <begin position="1"/>
        <end position="22"/>
    </location>
</feature>
<proteinExistence type="inferred from homology"/>
<feature type="domain" description="SusD-like N-terminal" evidence="8">
    <location>
        <begin position="97"/>
        <end position="242"/>
    </location>
</feature>
<feature type="chain" id="PRO_5029011116" evidence="6">
    <location>
        <begin position="23"/>
        <end position="501"/>
    </location>
</feature>